<organism evidence="1 2">
    <name type="scientific">Bacillus thuringiensis</name>
    <dbReference type="NCBI Taxonomy" id="1428"/>
    <lineage>
        <taxon>Bacteria</taxon>
        <taxon>Bacillati</taxon>
        <taxon>Bacillota</taxon>
        <taxon>Bacilli</taxon>
        <taxon>Bacillales</taxon>
        <taxon>Bacillaceae</taxon>
        <taxon>Bacillus</taxon>
        <taxon>Bacillus cereus group</taxon>
    </lineage>
</organism>
<evidence type="ECO:0000313" key="1">
    <source>
        <dbReference type="EMBL" id="ARP61583.1"/>
    </source>
</evidence>
<gene>
    <name evidence="1" type="ORF">CAB88_31730</name>
</gene>
<name>A0A1W6WZD5_BACTU</name>
<geneLocation type="plasmid" evidence="1 2">
    <name>poh2</name>
</geneLocation>
<keyword evidence="2" id="KW-1185">Reference proteome</keyword>
<proteinExistence type="predicted"/>
<dbReference type="EMBL" id="CP021063">
    <property type="protein sequence ID" value="ARP61583.1"/>
    <property type="molecule type" value="Genomic_DNA"/>
</dbReference>
<dbReference type="RefSeq" id="WP_000878056.1">
    <property type="nucleotide sequence ID" value="NZ_CP011357.1"/>
</dbReference>
<keyword evidence="1" id="KW-0614">Plasmid</keyword>
<dbReference type="AlphaFoldDB" id="A0A1W6WZD5"/>
<evidence type="ECO:0000313" key="2">
    <source>
        <dbReference type="Proteomes" id="UP000194143"/>
    </source>
</evidence>
<dbReference type="KEGG" id="bthy:AQ980_31385"/>
<dbReference type="GeneID" id="67466837"/>
<reference evidence="1 2" key="1">
    <citation type="submission" date="2017-04" db="EMBL/GenBank/DDBJ databases">
        <title>Complete Genome Sequence of Bacillus thuringiensis type Strain ATCC 10792.</title>
        <authorList>
            <person name="Oh D.-H."/>
            <person name="Park B.-J."/>
            <person name="Shuai W."/>
            <person name="Chelliah R."/>
        </authorList>
    </citation>
    <scope>NUCLEOTIDE SEQUENCE [LARGE SCALE GENOMIC DNA]</scope>
    <source>
        <strain evidence="1 2">ATCC 10792</strain>
        <plasmid evidence="1 2">poh2</plasmid>
    </source>
</reference>
<dbReference type="Proteomes" id="UP000194143">
    <property type="component" value="Plasmid poh2"/>
</dbReference>
<sequence>MKYTSVFFENPEQAKTMSIHEYDNFVIQLQQEAHITPSVIRQVFFKTQLNEEERNVLEYTEEDISKVRTIEGDLYNYLKDKHPLFLGEIEDLFHKAMEKYNPFLPIVQNFLKGKRLYGNTYKGIRIYNKDYTEEKYILTNLSLEKIELVLMFVESLFDKNLNLDELIFYASMFFDIYEMEGTTFREFGESKLENINLSKVKIYKVCLDAIRSRHGSHKELLLHSKLLWENMSLGVRIFRVIYYHAEKFLLDSQKNYQENQVQYTEKIYELNPNKGELDKNVTMSIQVKMLEKQEMNNSTPIMDIAFEVEVWDIEDLKNRGLTINIEPPSEQIDLSAYKECSDQYTEFAIGYKFSPYFNK</sequence>
<protein>
    <submittedName>
        <fullName evidence="1">Uncharacterized protein</fullName>
    </submittedName>
</protein>
<accession>A0A1W6WZD5</accession>